<dbReference type="GO" id="GO:0005737">
    <property type="term" value="C:cytoplasm"/>
    <property type="evidence" value="ECO:0007669"/>
    <property type="project" value="TreeGrafter"/>
</dbReference>
<dbReference type="PROSITE" id="PS00868">
    <property type="entry name" value="CYS_MET_METAB_PP"/>
    <property type="match status" value="1"/>
</dbReference>
<dbReference type="FunFam" id="3.90.1150.10:FF:000033">
    <property type="entry name" value="Cystathionine gamma-synthase"/>
    <property type="match status" value="1"/>
</dbReference>
<organism evidence="4">
    <name type="scientific">mine drainage metagenome</name>
    <dbReference type="NCBI Taxonomy" id="410659"/>
    <lineage>
        <taxon>unclassified sequences</taxon>
        <taxon>metagenomes</taxon>
        <taxon>ecological metagenomes</taxon>
    </lineage>
</organism>
<evidence type="ECO:0000256" key="3">
    <source>
        <dbReference type="ARBA" id="ARBA00022898"/>
    </source>
</evidence>
<dbReference type="PANTHER" id="PTHR11808">
    <property type="entry name" value="TRANS-SULFURATION ENZYME FAMILY MEMBER"/>
    <property type="match status" value="1"/>
</dbReference>
<dbReference type="EMBL" id="CABN01000153">
    <property type="protein sequence ID" value="CBI00607.1"/>
    <property type="molecule type" value="Genomic_DNA"/>
</dbReference>
<dbReference type="Gene3D" id="3.90.1150.10">
    <property type="entry name" value="Aspartate Aminotransferase, domain 1"/>
    <property type="match status" value="1"/>
</dbReference>
<reference evidence="4" key="1">
    <citation type="submission" date="2009-10" db="EMBL/GenBank/DDBJ databases">
        <title>Diversity of trophic interactions inside an arsenic-rich microbial ecosystem.</title>
        <authorList>
            <person name="Bertin P.N."/>
            <person name="Heinrich-Salmeron A."/>
            <person name="Pelletier E."/>
            <person name="Goulhen-Chollet F."/>
            <person name="Arsene-Ploetze F."/>
            <person name="Gallien S."/>
            <person name="Calteau A."/>
            <person name="Vallenet D."/>
            <person name="Casiot C."/>
            <person name="Chane-Woon-Ming B."/>
            <person name="Giloteaux L."/>
            <person name="Barakat M."/>
            <person name="Bonnefoy V."/>
            <person name="Bruneel O."/>
            <person name="Chandler M."/>
            <person name="Cleiss J."/>
            <person name="Duran R."/>
            <person name="Elbaz-Poulichet F."/>
            <person name="Fonknechten N."/>
            <person name="Lauga B."/>
            <person name="Mornico D."/>
            <person name="Ortet P."/>
            <person name="Schaeffer C."/>
            <person name="Siguier P."/>
            <person name="Alexander Thil Smith A."/>
            <person name="Van Dorsselaer A."/>
            <person name="Weissenbach J."/>
            <person name="Medigue C."/>
            <person name="Le Paslier D."/>
        </authorList>
    </citation>
    <scope>NUCLEOTIDE SEQUENCE</scope>
</reference>
<dbReference type="InterPro" id="IPR015424">
    <property type="entry name" value="PyrdxlP-dep_Trfase"/>
</dbReference>
<dbReference type="GO" id="GO:0016846">
    <property type="term" value="F:carbon-sulfur lyase activity"/>
    <property type="evidence" value="ECO:0007669"/>
    <property type="project" value="TreeGrafter"/>
</dbReference>
<dbReference type="InterPro" id="IPR015422">
    <property type="entry name" value="PyrdxlP-dep_Trfase_small"/>
</dbReference>
<dbReference type="EC" id="4.4.1.-" evidence="4"/>
<gene>
    <name evidence="4" type="primary">mccB</name>
    <name evidence="4" type="ORF">CARN3_0153</name>
</gene>
<evidence type="ECO:0000313" key="4">
    <source>
        <dbReference type="EMBL" id="CBI00607.1"/>
    </source>
</evidence>
<accession>E6Q098</accession>
<dbReference type="EC" id="4.4.1.1" evidence="4"/>
<evidence type="ECO:0000256" key="1">
    <source>
        <dbReference type="ARBA" id="ARBA00001933"/>
    </source>
</evidence>
<comment type="cofactor">
    <cofactor evidence="1">
        <name>pyridoxal 5'-phosphate</name>
        <dbReference type="ChEBI" id="CHEBI:597326"/>
    </cofactor>
</comment>
<name>E6Q098_9ZZZZ</name>
<dbReference type="Pfam" id="PF01053">
    <property type="entry name" value="Cys_Met_Meta_PP"/>
    <property type="match status" value="1"/>
</dbReference>
<comment type="caution">
    <text evidence="4">The sequence shown here is derived from an EMBL/GenBank/DDBJ whole genome shotgun (WGS) entry which is preliminary data.</text>
</comment>
<dbReference type="GO" id="GO:0009086">
    <property type="term" value="P:methionine biosynthetic process"/>
    <property type="evidence" value="ECO:0007669"/>
    <property type="project" value="UniProtKB-ARBA"/>
</dbReference>
<dbReference type="GO" id="GO:0030170">
    <property type="term" value="F:pyridoxal phosphate binding"/>
    <property type="evidence" value="ECO:0007669"/>
    <property type="project" value="InterPro"/>
</dbReference>
<sequence length="386" mass="41205">MSELKYATLAVHAGQYPDPLTGAVNVPLYLSSTFELTGIGTDKGWDYSRAGNPTRDRLEESLAALEGGNRPGVKAFAFATGMAAISALLAPLRMGDHVICSHNVYGGTARLLDQIIAHYGIAIQYVDMGDLAALAAAIRPNTKLIYCETPSNPLMQLTDIRAVSDLAHKHGIEVSVDNTFLSPVLQSPLDLGADIVMHSTTKFLNGHSDGLGGALITTTKEQAERTLLVQKAVGATLSPLECYLVLRGIKTMPLRMKQHEENGRAIAAHLAQHPKVLQIHYPGLPTHPQHALAVRQQKGFGSMMSIDLGSREAAGRFLAAIEIFLNAESLGGVESLASHSSTTTHAALSPERKLDMGITEGLVRLSIGIEDKDDLIADLDQALAAI</sequence>
<keyword evidence="4" id="KW-0456">Lyase</keyword>
<dbReference type="InterPro" id="IPR015421">
    <property type="entry name" value="PyrdxlP-dep_Trfase_major"/>
</dbReference>
<dbReference type="SUPFAM" id="SSF53383">
    <property type="entry name" value="PLP-dependent transferases"/>
    <property type="match status" value="1"/>
</dbReference>
<comment type="similarity">
    <text evidence="2">Belongs to the trans-sulfuration enzymes family.</text>
</comment>
<dbReference type="AlphaFoldDB" id="E6Q098"/>
<dbReference type="CDD" id="cd00614">
    <property type="entry name" value="CGS_like"/>
    <property type="match status" value="1"/>
</dbReference>
<dbReference type="InterPro" id="IPR054542">
    <property type="entry name" value="Cys_met_metab_PP"/>
</dbReference>
<dbReference type="FunFam" id="3.40.640.10:FF:000009">
    <property type="entry name" value="Cystathionine gamma-synthase homolog"/>
    <property type="match status" value="1"/>
</dbReference>
<dbReference type="GO" id="GO:0019346">
    <property type="term" value="P:transsulfuration"/>
    <property type="evidence" value="ECO:0007669"/>
    <property type="project" value="InterPro"/>
</dbReference>
<dbReference type="PIRSF" id="PIRSF001434">
    <property type="entry name" value="CGS"/>
    <property type="match status" value="1"/>
</dbReference>
<evidence type="ECO:0000256" key="2">
    <source>
        <dbReference type="ARBA" id="ARBA00009077"/>
    </source>
</evidence>
<dbReference type="InterPro" id="IPR000277">
    <property type="entry name" value="Cys/Met-Metab_PyrdxlP-dep_enz"/>
</dbReference>
<dbReference type="Gene3D" id="3.40.640.10">
    <property type="entry name" value="Type I PLP-dependent aspartate aminotransferase-like (Major domain)"/>
    <property type="match status" value="1"/>
</dbReference>
<keyword evidence="3" id="KW-0663">Pyridoxal phosphate</keyword>
<proteinExistence type="inferred from homology"/>
<protein>
    <submittedName>
        <fullName evidence="4">Cystathionine gamma-lyase and homocysteine gamma-lyase for reverse transsulfuration pathway</fullName>
        <ecNumber evidence="4">4.4.1.-</ecNumber>
        <ecNumber evidence="4">4.4.1.1</ecNumber>
    </submittedName>
</protein>